<protein>
    <submittedName>
        <fullName evidence="2">Uncharacterized protein</fullName>
    </submittedName>
</protein>
<keyword evidence="3" id="KW-1185">Reference proteome</keyword>
<evidence type="ECO:0000313" key="2">
    <source>
        <dbReference type="EnsemblPlants" id="Bo01051s040.1"/>
    </source>
</evidence>
<keyword evidence="1" id="KW-0812">Transmembrane</keyword>
<sequence length="83" mass="10125">MKNSTKFSINNSKNFSFIMMIIIKWIFSFTICICIFNMFLCHFYLNFYVCFLSCYKIQSFNLKKKKNLRLTMVLNFSNHKINY</sequence>
<reference evidence="2" key="2">
    <citation type="submission" date="2015-06" db="UniProtKB">
        <authorList>
            <consortium name="EnsemblPlants"/>
        </authorList>
    </citation>
    <scope>IDENTIFICATION</scope>
</reference>
<keyword evidence="1" id="KW-0472">Membrane</keyword>
<evidence type="ECO:0000256" key="1">
    <source>
        <dbReference type="SAM" id="Phobius"/>
    </source>
</evidence>
<feature type="transmembrane region" description="Helical" evidence="1">
    <location>
        <begin position="21"/>
        <end position="39"/>
    </location>
</feature>
<dbReference type="AlphaFoldDB" id="A0A0D2ZT99"/>
<organism evidence="2 3">
    <name type="scientific">Brassica oleracea var. oleracea</name>
    <dbReference type="NCBI Taxonomy" id="109376"/>
    <lineage>
        <taxon>Eukaryota</taxon>
        <taxon>Viridiplantae</taxon>
        <taxon>Streptophyta</taxon>
        <taxon>Embryophyta</taxon>
        <taxon>Tracheophyta</taxon>
        <taxon>Spermatophyta</taxon>
        <taxon>Magnoliopsida</taxon>
        <taxon>eudicotyledons</taxon>
        <taxon>Gunneridae</taxon>
        <taxon>Pentapetalae</taxon>
        <taxon>rosids</taxon>
        <taxon>malvids</taxon>
        <taxon>Brassicales</taxon>
        <taxon>Brassicaceae</taxon>
        <taxon>Brassiceae</taxon>
        <taxon>Brassica</taxon>
    </lineage>
</organism>
<keyword evidence="1" id="KW-1133">Transmembrane helix</keyword>
<proteinExistence type="predicted"/>
<evidence type="ECO:0000313" key="3">
    <source>
        <dbReference type="Proteomes" id="UP000032141"/>
    </source>
</evidence>
<accession>A0A0D2ZT99</accession>
<dbReference type="Gramene" id="Bo01051s040.1">
    <property type="protein sequence ID" value="Bo01051s040.1"/>
    <property type="gene ID" value="Bo01051s040"/>
</dbReference>
<name>A0A0D2ZT99_BRAOL</name>
<dbReference type="EnsemblPlants" id="Bo01051s040.1">
    <property type="protein sequence ID" value="Bo01051s040.1"/>
    <property type="gene ID" value="Bo01051s040"/>
</dbReference>
<dbReference type="Proteomes" id="UP000032141">
    <property type="component" value="Unassembled WGS sequence"/>
</dbReference>
<reference evidence="2" key="1">
    <citation type="journal article" date="2014" name="Genome Biol.">
        <title>Transcriptome and methylome profiling reveals relics of genome dominance in the mesopolyploid Brassica oleracea.</title>
        <authorList>
            <person name="Parkin I.A."/>
            <person name="Koh C."/>
            <person name="Tang H."/>
            <person name="Robinson S.J."/>
            <person name="Kagale S."/>
            <person name="Clarke W.E."/>
            <person name="Town C.D."/>
            <person name="Nixon J."/>
            <person name="Krishnakumar V."/>
            <person name="Bidwell S.L."/>
            <person name="Denoeud F."/>
            <person name="Belcram H."/>
            <person name="Links M.G."/>
            <person name="Just J."/>
            <person name="Clarke C."/>
            <person name="Bender T."/>
            <person name="Huebert T."/>
            <person name="Mason A.S."/>
            <person name="Pires J.C."/>
            <person name="Barker G."/>
            <person name="Moore J."/>
            <person name="Walley P.G."/>
            <person name="Manoli S."/>
            <person name="Batley J."/>
            <person name="Edwards D."/>
            <person name="Nelson M.N."/>
            <person name="Wang X."/>
            <person name="Paterson A.H."/>
            <person name="King G."/>
            <person name="Bancroft I."/>
            <person name="Chalhoub B."/>
            <person name="Sharpe A.G."/>
        </authorList>
    </citation>
    <scope>NUCLEOTIDE SEQUENCE [LARGE SCALE GENOMIC DNA]</scope>
    <source>
        <strain evidence="2">cv. TO1000</strain>
    </source>
</reference>
<dbReference type="HOGENOM" id="CLU_2545808_0_0_1"/>